<dbReference type="InterPro" id="IPR027275">
    <property type="entry name" value="PRC-brl_dom"/>
</dbReference>
<dbReference type="InterPro" id="IPR011033">
    <property type="entry name" value="PRC_barrel-like_sf"/>
</dbReference>
<sequence length="163" mass="17679">MTHKAPHRHADTGHGRNMEAHGSIRLADALNKKVLSDSGREIGKISDIRIDPDSLEVAGISVKRGILARDMFVARRYIQSLGDQGAILKITPVTQYKGMKVFDLHGKEVGSVKEVRAVGSTNNAVSLVVDRGITRKKLVIDKSDVMAIGESVLLNKGIESITD</sequence>
<dbReference type="Pfam" id="PF05239">
    <property type="entry name" value="PRC"/>
    <property type="match status" value="1"/>
</dbReference>
<evidence type="ECO:0000256" key="1">
    <source>
        <dbReference type="SAM" id="MobiDB-lite"/>
    </source>
</evidence>
<comment type="caution">
    <text evidence="3">The sequence shown here is derived from an EMBL/GenBank/DDBJ whole genome shotgun (WGS) entry which is preliminary data.</text>
</comment>
<evidence type="ECO:0000313" key="3">
    <source>
        <dbReference type="EMBL" id="HIH10266.1"/>
    </source>
</evidence>
<dbReference type="SUPFAM" id="SSF50346">
    <property type="entry name" value="PRC-barrel domain"/>
    <property type="match status" value="2"/>
</dbReference>
<evidence type="ECO:0000259" key="2">
    <source>
        <dbReference type="Pfam" id="PF05239"/>
    </source>
</evidence>
<feature type="region of interest" description="Disordered" evidence="1">
    <location>
        <begin position="1"/>
        <end position="20"/>
    </location>
</feature>
<feature type="domain" description="PRC-barrel" evidence="2">
    <location>
        <begin position="23"/>
        <end position="76"/>
    </location>
</feature>
<dbReference type="AlphaFoldDB" id="A0A7J4J4X5"/>
<dbReference type="EMBL" id="DUGC01000100">
    <property type="protein sequence ID" value="HIH10266.1"/>
    <property type="molecule type" value="Genomic_DNA"/>
</dbReference>
<reference evidence="4" key="1">
    <citation type="journal article" date="2020" name="bioRxiv">
        <title>A rank-normalized archaeal taxonomy based on genome phylogeny resolves widespread incomplete and uneven classifications.</title>
        <authorList>
            <person name="Rinke C."/>
            <person name="Chuvochina M."/>
            <person name="Mussig A.J."/>
            <person name="Chaumeil P.-A."/>
            <person name="Waite D.W."/>
            <person name="Whitman W.B."/>
            <person name="Parks D.H."/>
            <person name="Hugenholtz P."/>
        </authorList>
    </citation>
    <scope>NUCLEOTIDE SEQUENCE [LARGE SCALE GENOMIC DNA]</scope>
</reference>
<dbReference type="Gene3D" id="2.30.30.240">
    <property type="entry name" value="PRC-barrel domain"/>
    <property type="match status" value="2"/>
</dbReference>
<gene>
    <name evidence="3" type="ORF">HA254_06400</name>
</gene>
<evidence type="ECO:0000313" key="4">
    <source>
        <dbReference type="Proteomes" id="UP000565078"/>
    </source>
</evidence>
<name>A0A7J4J4X5_9ARCH</name>
<accession>A0A7J4J4X5</accession>
<proteinExistence type="predicted"/>
<feature type="compositionally biased region" description="Basic and acidic residues" evidence="1">
    <location>
        <begin position="8"/>
        <end position="19"/>
    </location>
</feature>
<organism evidence="3 4">
    <name type="scientific">Candidatus Iainarchaeum sp</name>
    <dbReference type="NCBI Taxonomy" id="3101447"/>
    <lineage>
        <taxon>Archaea</taxon>
        <taxon>Candidatus Iainarchaeota</taxon>
        <taxon>Candidatus Iainarchaeia</taxon>
        <taxon>Candidatus Iainarchaeales</taxon>
        <taxon>Candidatus Iainarchaeaceae</taxon>
        <taxon>Candidatus Iainarchaeum</taxon>
    </lineage>
</organism>
<protein>
    <recommendedName>
        <fullName evidence="2">PRC-barrel domain-containing protein</fullName>
    </recommendedName>
</protein>
<dbReference type="Proteomes" id="UP000565078">
    <property type="component" value="Unassembled WGS sequence"/>
</dbReference>